<comment type="caution">
    <text evidence="2">The sequence shown here is derived from an EMBL/GenBank/DDBJ whole genome shotgun (WGS) entry which is preliminary data.</text>
</comment>
<organism evidence="2 3">
    <name type="scientific">Deinococcus antarcticus</name>
    <dbReference type="NCBI Taxonomy" id="1298767"/>
    <lineage>
        <taxon>Bacteria</taxon>
        <taxon>Thermotogati</taxon>
        <taxon>Deinococcota</taxon>
        <taxon>Deinococci</taxon>
        <taxon>Deinococcales</taxon>
        <taxon>Deinococcaceae</taxon>
        <taxon>Deinococcus</taxon>
    </lineage>
</organism>
<dbReference type="RefSeq" id="WP_380076324.1">
    <property type="nucleotide sequence ID" value="NZ_JBHRZF010000047.1"/>
</dbReference>
<evidence type="ECO:0000313" key="2">
    <source>
        <dbReference type="EMBL" id="MFC3860174.1"/>
    </source>
</evidence>
<dbReference type="Pfam" id="PF13614">
    <property type="entry name" value="AAA_31"/>
    <property type="match status" value="1"/>
</dbReference>
<name>A0ABV8A4F5_9DEIO</name>
<dbReference type="CDD" id="cd02042">
    <property type="entry name" value="ParAB_family"/>
    <property type="match status" value="1"/>
</dbReference>
<evidence type="ECO:0000313" key="3">
    <source>
        <dbReference type="Proteomes" id="UP001595748"/>
    </source>
</evidence>
<dbReference type="InterPro" id="IPR050678">
    <property type="entry name" value="DNA_Partitioning_ATPase"/>
</dbReference>
<dbReference type="Gene3D" id="3.40.50.300">
    <property type="entry name" value="P-loop containing nucleotide triphosphate hydrolases"/>
    <property type="match status" value="1"/>
</dbReference>
<feature type="domain" description="AAA" evidence="1">
    <location>
        <begin position="7"/>
        <end position="170"/>
    </location>
</feature>
<accession>A0ABV8A4F5</accession>
<reference evidence="3" key="1">
    <citation type="journal article" date="2019" name="Int. J. Syst. Evol. Microbiol.">
        <title>The Global Catalogue of Microorganisms (GCM) 10K type strain sequencing project: providing services to taxonomists for standard genome sequencing and annotation.</title>
        <authorList>
            <consortium name="The Broad Institute Genomics Platform"/>
            <consortium name="The Broad Institute Genome Sequencing Center for Infectious Disease"/>
            <person name="Wu L."/>
            <person name="Ma J."/>
        </authorList>
    </citation>
    <scope>NUCLEOTIDE SEQUENCE [LARGE SCALE GENOMIC DNA]</scope>
    <source>
        <strain evidence="3">CCTCC AB 2013263</strain>
    </source>
</reference>
<keyword evidence="3" id="KW-1185">Reference proteome</keyword>
<sequence>MSRQTRVLLVFIHAGGAGKTSTTRDIGAELARRGKKVLLIDLDPQANLTNWLGVYDAQPEQTMQGVLMDYEAPPEPLHVHGLNLIPSHLTLARTERLLGGLTNSEGRLKVAIDTLRESGKYDYILLDSPPSLGRLTSNAANSADWVIVPIQAALKGLNALDGVQETITEHSRTNRGLKVAMYLVTQMNNTNVAHEMVAAFKEILGDRVSGPMTSRPAIYGKAQTEGRPIDGSDRNEADALREIAAATDTLLERVGDNA</sequence>
<protein>
    <submittedName>
        <fullName evidence="2">ParA family protein</fullName>
    </submittedName>
</protein>
<dbReference type="SUPFAM" id="SSF52540">
    <property type="entry name" value="P-loop containing nucleoside triphosphate hydrolases"/>
    <property type="match status" value="1"/>
</dbReference>
<dbReference type="EMBL" id="JBHRZF010000047">
    <property type="protein sequence ID" value="MFC3860174.1"/>
    <property type="molecule type" value="Genomic_DNA"/>
</dbReference>
<dbReference type="Proteomes" id="UP001595748">
    <property type="component" value="Unassembled WGS sequence"/>
</dbReference>
<dbReference type="InterPro" id="IPR025669">
    <property type="entry name" value="AAA_dom"/>
</dbReference>
<gene>
    <name evidence="2" type="ORF">ACFOPQ_05270</name>
</gene>
<dbReference type="PANTHER" id="PTHR13696">
    <property type="entry name" value="P-LOOP CONTAINING NUCLEOSIDE TRIPHOSPHATE HYDROLASE"/>
    <property type="match status" value="1"/>
</dbReference>
<dbReference type="PANTHER" id="PTHR13696:SF52">
    <property type="entry name" value="PARA FAMILY PROTEIN CT_582"/>
    <property type="match status" value="1"/>
</dbReference>
<evidence type="ECO:0000259" key="1">
    <source>
        <dbReference type="Pfam" id="PF13614"/>
    </source>
</evidence>
<dbReference type="InterPro" id="IPR027417">
    <property type="entry name" value="P-loop_NTPase"/>
</dbReference>
<proteinExistence type="predicted"/>